<dbReference type="SUPFAM" id="SSF57701">
    <property type="entry name" value="Zn2/Cys6 DNA-binding domain"/>
    <property type="match status" value="1"/>
</dbReference>
<keyword evidence="2" id="KW-0479">Metal-binding</keyword>
<keyword evidence="10" id="KW-1185">Reference proteome</keyword>
<keyword evidence="4" id="KW-0238">DNA-binding</keyword>
<dbReference type="GO" id="GO:0005634">
    <property type="term" value="C:nucleus"/>
    <property type="evidence" value="ECO:0007669"/>
    <property type="project" value="UniProtKB-SubCell"/>
</dbReference>
<evidence type="ECO:0000256" key="2">
    <source>
        <dbReference type="ARBA" id="ARBA00022723"/>
    </source>
</evidence>
<keyword evidence="3" id="KW-0805">Transcription regulation</keyword>
<evidence type="ECO:0000256" key="5">
    <source>
        <dbReference type="ARBA" id="ARBA00023163"/>
    </source>
</evidence>
<reference evidence="9 10" key="1">
    <citation type="submission" date="2019-04" db="EMBL/GenBank/DDBJ databases">
        <title>Friends and foes A comparative genomics studyof 23 Aspergillus species from section Flavi.</title>
        <authorList>
            <consortium name="DOE Joint Genome Institute"/>
            <person name="Kjaerbolling I."/>
            <person name="Vesth T."/>
            <person name="Frisvad J.C."/>
            <person name="Nybo J.L."/>
            <person name="Theobald S."/>
            <person name="Kildgaard S."/>
            <person name="Isbrandt T."/>
            <person name="Kuo A."/>
            <person name="Sato A."/>
            <person name="Lyhne E.K."/>
            <person name="Kogle M.E."/>
            <person name="Wiebenga A."/>
            <person name="Kun R.S."/>
            <person name="Lubbers R.J."/>
            <person name="Makela M.R."/>
            <person name="Barry K."/>
            <person name="Chovatia M."/>
            <person name="Clum A."/>
            <person name="Daum C."/>
            <person name="Haridas S."/>
            <person name="He G."/>
            <person name="LaButti K."/>
            <person name="Lipzen A."/>
            <person name="Mondo S."/>
            <person name="Riley R."/>
            <person name="Salamov A."/>
            <person name="Simmons B.A."/>
            <person name="Magnuson J.K."/>
            <person name="Henrissat B."/>
            <person name="Mortensen U.H."/>
            <person name="Larsen T.O."/>
            <person name="Devries R.P."/>
            <person name="Grigoriev I.V."/>
            <person name="Machida M."/>
            <person name="Baker S.E."/>
            <person name="Andersen M.R."/>
        </authorList>
    </citation>
    <scope>NUCLEOTIDE SEQUENCE [LARGE SCALE GENOMIC DNA]</scope>
    <source>
        <strain evidence="9 10">IBT 29228</strain>
    </source>
</reference>
<proteinExistence type="predicted"/>
<feature type="domain" description="Zn(2)-C6 fungal-type" evidence="8">
    <location>
        <begin position="7"/>
        <end position="37"/>
    </location>
</feature>
<evidence type="ECO:0000256" key="6">
    <source>
        <dbReference type="ARBA" id="ARBA00023242"/>
    </source>
</evidence>
<comment type="subcellular location">
    <subcellularLocation>
        <location evidence="1">Nucleus</location>
    </subcellularLocation>
</comment>
<dbReference type="InterPro" id="IPR001138">
    <property type="entry name" value="Zn2Cys6_DnaBD"/>
</dbReference>
<gene>
    <name evidence="9" type="ORF">BDV26DRAFT_257967</name>
</gene>
<name>A0A5N7BE88_9EURO</name>
<dbReference type="Gene3D" id="4.10.240.10">
    <property type="entry name" value="Zn(2)-C6 fungal-type DNA-binding domain"/>
    <property type="match status" value="1"/>
</dbReference>
<protein>
    <recommendedName>
        <fullName evidence="8">Zn(2)-C6 fungal-type domain-containing protein</fullName>
    </recommendedName>
</protein>
<dbReference type="PANTHER" id="PTHR47338">
    <property type="entry name" value="ZN(II)2CYS6 TRANSCRIPTION FACTOR (EUROFUNG)-RELATED"/>
    <property type="match status" value="1"/>
</dbReference>
<evidence type="ECO:0000256" key="3">
    <source>
        <dbReference type="ARBA" id="ARBA00023015"/>
    </source>
</evidence>
<organism evidence="9 10">
    <name type="scientific">Aspergillus bertholletiae</name>
    <dbReference type="NCBI Taxonomy" id="1226010"/>
    <lineage>
        <taxon>Eukaryota</taxon>
        <taxon>Fungi</taxon>
        <taxon>Dikarya</taxon>
        <taxon>Ascomycota</taxon>
        <taxon>Pezizomycotina</taxon>
        <taxon>Eurotiomycetes</taxon>
        <taxon>Eurotiomycetidae</taxon>
        <taxon>Eurotiales</taxon>
        <taxon>Aspergillaceae</taxon>
        <taxon>Aspergillus</taxon>
        <taxon>Aspergillus subgen. Circumdati</taxon>
    </lineage>
</organism>
<evidence type="ECO:0000256" key="4">
    <source>
        <dbReference type="ARBA" id="ARBA00023125"/>
    </source>
</evidence>
<evidence type="ECO:0000259" key="8">
    <source>
        <dbReference type="PROSITE" id="PS50048"/>
    </source>
</evidence>
<evidence type="ECO:0000256" key="1">
    <source>
        <dbReference type="ARBA" id="ARBA00004123"/>
    </source>
</evidence>
<dbReference type="OrthoDB" id="4510210at2759"/>
<dbReference type="GO" id="GO:0003677">
    <property type="term" value="F:DNA binding"/>
    <property type="evidence" value="ECO:0007669"/>
    <property type="project" value="UniProtKB-KW"/>
</dbReference>
<keyword evidence="5" id="KW-0804">Transcription</keyword>
<dbReference type="Pfam" id="PF00172">
    <property type="entry name" value="Zn_clus"/>
    <property type="match status" value="1"/>
</dbReference>
<dbReference type="CDD" id="cd12148">
    <property type="entry name" value="fungal_TF_MHR"/>
    <property type="match status" value="1"/>
</dbReference>
<feature type="region of interest" description="Disordered" evidence="7">
    <location>
        <begin position="561"/>
        <end position="592"/>
    </location>
</feature>
<dbReference type="GO" id="GO:0008270">
    <property type="term" value="F:zinc ion binding"/>
    <property type="evidence" value="ECO:0007669"/>
    <property type="project" value="InterPro"/>
</dbReference>
<dbReference type="PROSITE" id="PS50048">
    <property type="entry name" value="ZN2_CY6_FUNGAL_2"/>
    <property type="match status" value="1"/>
</dbReference>
<sequence length="649" mass="72075">MSLQPLSCIRCREQKRKCSRENPACSRCCRLGFDCAYPSRWRGHRIEQCGPGSSDNTNASLIVVNGYITSKAHGLELLDVYFSLFIPSTFLCHPSRLKARYNEGNLPTCLRDSIFSIATLLLRSTATINLASDAQPTSEVTSSGEIYAQQARAIVVNQTTHRPSFDVLHTLFNLIVFWCAVGKPQQCREQAKMALASAQQLRAQALASPTEKSREFQHSCFFVSMISQCLADDSERGASSIPFPSECPPPPSEIDLYSPLRGQILTFAEHWIRIRYFVRALHADADLGLQWATLFSLDAKTRSMYSAISPNLPSINGREARESLGLQVLYHMCRFVPHLAMIQLLQKQKSPAEEYVQLCAQIAIRHINRVSDVIMSSIASGRASLLTLPPFAAYCAFTSVSVYLSYLDHCGKNWNDASDPTVYLLRGRLLSNLYLLNRLRRVWIPIRVMWEKIEMDIAALGISSTDVEAYGRPPMNTSSLPDRVNQRSHISSLAKVAEQQVEAEMMLGLTHSVDYVKLADPVYILVGTFRLFQIGRQCSVMPSSTRNSPGTRPTRAFVGDSHHTIQVPPSNPPYPSASRPHRPLPSQGERQTAASLTPTFVLSSATSKYDASTSPIYTSTSLGGADPSLVISSGMLEMMWLSEEDLSCM</sequence>
<dbReference type="PANTHER" id="PTHR47338:SF5">
    <property type="entry name" value="ZN(II)2CYS6 TRANSCRIPTION FACTOR (EUROFUNG)"/>
    <property type="match status" value="1"/>
</dbReference>
<dbReference type="Proteomes" id="UP000326198">
    <property type="component" value="Unassembled WGS sequence"/>
</dbReference>
<dbReference type="GO" id="GO:0009893">
    <property type="term" value="P:positive regulation of metabolic process"/>
    <property type="evidence" value="ECO:0007669"/>
    <property type="project" value="UniProtKB-ARBA"/>
</dbReference>
<dbReference type="PROSITE" id="PS00463">
    <property type="entry name" value="ZN2_CY6_FUNGAL_1"/>
    <property type="match status" value="1"/>
</dbReference>
<dbReference type="InterPro" id="IPR050815">
    <property type="entry name" value="TF_fung"/>
</dbReference>
<keyword evidence="6" id="KW-0539">Nucleus</keyword>
<dbReference type="EMBL" id="ML736185">
    <property type="protein sequence ID" value="KAE8380091.1"/>
    <property type="molecule type" value="Genomic_DNA"/>
</dbReference>
<dbReference type="AlphaFoldDB" id="A0A5N7BE88"/>
<accession>A0A5N7BE88</accession>
<evidence type="ECO:0000256" key="7">
    <source>
        <dbReference type="SAM" id="MobiDB-lite"/>
    </source>
</evidence>
<dbReference type="SMART" id="SM00066">
    <property type="entry name" value="GAL4"/>
    <property type="match status" value="1"/>
</dbReference>
<evidence type="ECO:0000313" key="10">
    <source>
        <dbReference type="Proteomes" id="UP000326198"/>
    </source>
</evidence>
<dbReference type="CDD" id="cd00067">
    <property type="entry name" value="GAL4"/>
    <property type="match status" value="1"/>
</dbReference>
<evidence type="ECO:0000313" key="9">
    <source>
        <dbReference type="EMBL" id="KAE8380091.1"/>
    </source>
</evidence>
<dbReference type="GO" id="GO:0000981">
    <property type="term" value="F:DNA-binding transcription factor activity, RNA polymerase II-specific"/>
    <property type="evidence" value="ECO:0007669"/>
    <property type="project" value="InterPro"/>
</dbReference>
<dbReference type="InterPro" id="IPR036864">
    <property type="entry name" value="Zn2-C6_fun-type_DNA-bd_sf"/>
</dbReference>